<dbReference type="AlphaFoldDB" id="A0A484M788"/>
<reference evidence="2 3" key="1">
    <citation type="submission" date="2018-04" db="EMBL/GenBank/DDBJ databases">
        <authorList>
            <person name="Vogel A."/>
        </authorList>
    </citation>
    <scope>NUCLEOTIDE SEQUENCE [LARGE SCALE GENOMIC DNA]</scope>
</reference>
<feature type="region of interest" description="Disordered" evidence="1">
    <location>
        <begin position="70"/>
        <end position="143"/>
    </location>
</feature>
<evidence type="ECO:0000313" key="2">
    <source>
        <dbReference type="EMBL" id="VFQ83886.1"/>
    </source>
</evidence>
<dbReference type="EMBL" id="OOIL02002620">
    <property type="protein sequence ID" value="VFQ83886.1"/>
    <property type="molecule type" value="Genomic_DNA"/>
</dbReference>
<sequence length="143" mass="16200">MHKFLELYNEWRLCKVSNLEDQLQYWSQVKNEKVIKKCMGMPLNSSCELLLDEDWMIKITNHMFLELVSSSPFPEDDDVDAPNTEEPAAFGNEAQTSAKESSTPDDIQIDAPEDIQGEIAENIQEEAGDSPIFQEEADESQAA</sequence>
<gene>
    <name evidence="2" type="ORF">CCAM_LOCUS25662</name>
</gene>
<evidence type="ECO:0000256" key="1">
    <source>
        <dbReference type="SAM" id="MobiDB-lite"/>
    </source>
</evidence>
<name>A0A484M788_9ASTE</name>
<feature type="compositionally biased region" description="Acidic residues" evidence="1">
    <location>
        <begin position="107"/>
        <end position="116"/>
    </location>
</feature>
<organism evidence="2 3">
    <name type="scientific">Cuscuta campestris</name>
    <dbReference type="NCBI Taxonomy" id="132261"/>
    <lineage>
        <taxon>Eukaryota</taxon>
        <taxon>Viridiplantae</taxon>
        <taxon>Streptophyta</taxon>
        <taxon>Embryophyta</taxon>
        <taxon>Tracheophyta</taxon>
        <taxon>Spermatophyta</taxon>
        <taxon>Magnoliopsida</taxon>
        <taxon>eudicotyledons</taxon>
        <taxon>Gunneridae</taxon>
        <taxon>Pentapetalae</taxon>
        <taxon>asterids</taxon>
        <taxon>lamiids</taxon>
        <taxon>Solanales</taxon>
        <taxon>Convolvulaceae</taxon>
        <taxon>Cuscuteae</taxon>
        <taxon>Cuscuta</taxon>
        <taxon>Cuscuta subgen. Grammica</taxon>
        <taxon>Cuscuta sect. Cleistogrammica</taxon>
    </lineage>
</organism>
<dbReference type="Proteomes" id="UP000595140">
    <property type="component" value="Unassembled WGS sequence"/>
</dbReference>
<accession>A0A484M788</accession>
<feature type="compositionally biased region" description="Polar residues" evidence="1">
    <location>
        <begin position="93"/>
        <end position="105"/>
    </location>
</feature>
<protein>
    <submittedName>
        <fullName evidence="2">Uncharacterized protein</fullName>
    </submittedName>
</protein>
<keyword evidence="3" id="KW-1185">Reference proteome</keyword>
<proteinExistence type="predicted"/>
<evidence type="ECO:0000313" key="3">
    <source>
        <dbReference type="Proteomes" id="UP000595140"/>
    </source>
</evidence>